<dbReference type="Gene3D" id="1.25.40.10">
    <property type="entry name" value="Tetratricopeptide repeat domain"/>
    <property type="match status" value="2"/>
</dbReference>
<protein>
    <submittedName>
        <fullName evidence="4">Uncharacterized protein</fullName>
    </submittedName>
</protein>
<dbReference type="PANTHER" id="PTHR11242:SF0">
    <property type="entry name" value="TPR_REGION DOMAIN-CONTAINING PROTEIN"/>
    <property type="match status" value="1"/>
</dbReference>
<proteinExistence type="predicted"/>
<name>A0A803LJV9_CHEQI</name>
<reference evidence="4" key="2">
    <citation type="submission" date="2021-03" db="UniProtKB">
        <authorList>
            <consortium name="EnsemblPlants"/>
        </authorList>
    </citation>
    <scope>IDENTIFICATION</scope>
</reference>
<sequence>MLCISHVEENDVSSHGLEFIVGQLENPFGILNFVKSLKDEGNMFYKQNQIGSAIAKYSLDLKMLSFASGCSDEDKLMFSGIAVSLNLNLGASRRAIAALELNKPTLAFMDLAQALKIDPNNSEFQQKLKEVISLLGWSPEFVDEALAVTREDEKFRNYVLYGKEDNGRKLGKKGKRKEGDGCGDGHVCV</sequence>
<keyword evidence="1" id="KW-0677">Repeat</keyword>
<dbReference type="Proteomes" id="UP000596660">
    <property type="component" value="Unplaced"/>
</dbReference>
<keyword evidence="5" id="KW-1185">Reference proteome</keyword>
<evidence type="ECO:0000313" key="5">
    <source>
        <dbReference type="Proteomes" id="UP000596660"/>
    </source>
</evidence>
<evidence type="ECO:0000256" key="3">
    <source>
        <dbReference type="SAM" id="MobiDB-lite"/>
    </source>
</evidence>
<keyword evidence="2" id="KW-0802">TPR repeat</keyword>
<accession>A0A803LJV9</accession>
<dbReference type="SUPFAM" id="SSF48452">
    <property type="entry name" value="TPR-like"/>
    <property type="match status" value="1"/>
</dbReference>
<organism evidence="4 5">
    <name type="scientific">Chenopodium quinoa</name>
    <name type="common">Quinoa</name>
    <dbReference type="NCBI Taxonomy" id="63459"/>
    <lineage>
        <taxon>Eukaryota</taxon>
        <taxon>Viridiplantae</taxon>
        <taxon>Streptophyta</taxon>
        <taxon>Embryophyta</taxon>
        <taxon>Tracheophyta</taxon>
        <taxon>Spermatophyta</taxon>
        <taxon>Magnoliopsida</taxon>
        <taxon>eudicotyledons</taxon>
        <taxon>Gunneridae</taxon>
        <taxon>Pentapetalae</taxon>
        <taxon>Caryophyllales</taxon>
        <taxon>Chenopodiaceae</taxon>
        <taxon>Chenopodioideae</taxon>
        <taxon>Atripliceae</taxon>
        <taxon>Chenopodium</taxon>
    </lineage>
</organism>
<dbReference type="PANTHER" id="PTHR11242">
    <property type="entry name" value="ARYL HYDROCARBON RECEPTOR INTERACTING PROTEIN RELATED"/>
    <property type="match status" value="1"/>
</dbReference>
<dbReference type="Gramene" id="AUR62014256-RA">
    <property type="protein sequence ID" value="AUR62014256-RA:cds"/>
    <property type="gene ID" value="AUR62014256"/>
</dbReference>
<reference evidence="4" key="1">
    <citation type="journal article" date="2017" name="Nature">
        <title>The genome of Chenopodium quinoa.</title>
        <authorList>
            <person name="Jarvis D.E."/>
            <person name="Ho Y.S."/>
            <person name="Lightfoot D.J."/>
            <person name="Schmoeckel S.M."/>
            <person name="Li B."/>
            <person name="Borm T.J.A."/>
            <person name="Ohyanagi H."/>
            <person name="Mineta K."/>
            <person name="Michell C.T."/>
            <person name="Saber N."/>
            <person name="Kharbatia N.M."/>
            <person name="Rupper R.R."/>
            <person name="Sharp A.R."/>
            <person name="Dally N."/>
            <person name="Boughton B.A."/>
            <person name="Woo Y.H."/>
            <person name="Gao G."/>
            <person name="Schijlen E.G.W.M."/>
            <person name="Guo X."/>
            <person name="Momin A.A."/>
            <person name="Negrao S."/>
            <person name="Al-Babili S."/>
            <person name="Gehring C."/>
            <person name="Roessner U."/>
            <person name="Jung C."/>
            <person name="Murphy K."/>
            <person name="Arold S.T."/>
            <person name="Gojobori T."/>
            <person name="van der Linden C.G."/>
            <person name="van Loo E.N."/>
            <person name="Jellen E.N."/>
            <person name="Maughan P.J."/>
            <person name="Tester M."/>
        </authorList>
    </citation>
    <scope>NUCLEOTIDE SEQUENCE [LARGE SCALE GENOMIC DNA]</scope>
    <source>
        <strain evidence="4">cv. PI 614886</strain>
    </source>
</reference>
<evidence type="ECO:0000256" key="1">
    <source>
        <dbReference type="ARBA" id="ARBA00022737"/>
    </source>
</evidence>
<dbReference type="InterPro" id="IPR011990">
    <property type="entry name" value="TPR-like_helical_dom_sf"/>
</dbReference>
<dbReference type="EnsemblPlants" id="AUR62014256-RA">
    <property type="protein sequence ID" value="AUR62014256-RA:cds"/>
    <property type="gene ID" value="AUR62014256"/>
</dbReference>
<dbReference type="AlphaFoldDB" id="A0A803LJV9"/>
<evidence type="ECO:0000256" key="2">
    <source>
        <dbReference type="ARBA" id="ARBA00022803"/>
    </source>
</evidence>
<evidence type="ECO:0000313" key="4">
    <source>
        <dbReference type="EnsemblPlants" id="AUR62014256-RA:cds"/>
    </source>
</evidence>
<dbReference type="InterPro" id="IPR039663">
    <property type="entry name" value="AIP/AIPL1/TTC9"/>
</dbReference>
<feature type="region of interest" description="Disordered" evidence="3">
    <location>
        <begin position="168"/>
        <end position="189"/>
    </location>
</feature>